<dbReference type="InterPro" id="IPR003810">
    <property type="entry name" value="Mntp/YtaF"/>
</dbReference>
<organism evidence="9">
    <name type="scientific">bioreactor metagenome</name>
    <dbReference type="NCBI Taxonomy" id="1076179"/>
    <lineage>
        <taxon>unclassified sequences</taxon>
        <taxon>metagenomes</taxon>
        <taxon>ecological metagenomes</taxon>
    </lineage>
</organism>
<evidence type="ECO:0000256" key="7">
    <source>
        <dbReference type="ARBA" id="ARBA00023211"/>
    </source>
</evidence>
<reference evidence="9" key="1">
    <citation type="submission" date="2019-08" db="EMBL/GenBank/DDBJ databases">
        <authorList>
            <person name="Kucharzyk K."/>
            <person name="Murdoch R.W."/>
            <person name="Higgins S."/>
            <person name="Loffler F."/>
        </authorList>
    </citation>
    <scope>NUCLEOTIDE SEQUENCE</scope>
</reference>
<keyword evidence="4 8" id="KW-1133">Transmembrane helix</keyword>
<evidence type="ECO:0000256" key="4">
    <source>
        <dbReference type="ARBA" id="ARBA00022989"/>
    </source>
</evidence>
<keyword evidence="5" id="KW-0406">Ion transport</keyword>
<feature type="transmembrane region" description="Helical" evidence="8">
    <location>
        <begin position="106"/>
        <end position="126"/>
    </location>
</feature>
<dbReference type="HAMAP" id="MF_01521">
    <property type="entry name" value="MntP_pump"/>
    <property type="match status" value="1"/>
</dbReference>
<dbReference type="Pfam" id="PF02659">
    <property type="entry name" value="Mntp"/>
    <property type="match status" value="1"/>
</dbReference>
<dbReference type="AlphaFoldDB" id="A0A645BZQ6"/>
<feature type="transmembrane region" description="Helical" evidence="8">
    <location>
        <begin position="70"/>
        <end position="86"/>
    </location>
</feature>
<evidence type="ECO:0000256" key="5">
    <source>
        <dbReference type="ARBA" id="ARBA00023065"/>
    </source>
</evidence>
<feature type="transmembrane region" description="Helical" evidence="8">
    <location>
        <begin position="133"/>
        <end position="151"/>
    </location>
</feature>
<sequence>MAGLELIVLAVGLSMDAGAAAICKGSCMRRFNIKEAVAIVVSFGLFQALMPLIGWYLGTQFSVYIQRIDHWIAMILLTGLGIKMIWEAITEKEDVACTPLDLRELMVLSVATSIDALAAGIAFAVLSTSITRPVIIIGLVTAALSMLGVMIGSRFGQTFRAKAQVAGGAVLCLIGIKILLDHLNV</sequence>
<feature type="transmembrane region" description="Helical" evidence="8">
    <location>
        <begin position="163"/>
        <end position="180"/>
    </location>
</feature>
<protein>
    <submittedName>
        <fullName evidence="9">Putative manganese efflux pump MntP</fullName>
    </submittedName>
</protein>
<keyword evidence="7" id="KW-0464">Manganese</keyword>
<evidence type="ECO:0000256" key="6">
    <source>
        <dbReference type="ARBA" id="ARBA00023136"/>
    </source>
</evidence>
<dbReference type="PANTHER" id="PTHR35529">
    <property type="entry name" value="MANGANESE EFFLUX PUMP MNTP-RELATED"/>
    <property type="match status" value="1"/>
</dbReference>
<dbReference type="PANTHER" id="PTHR35529:SF1">
    <property type="entry name" value="MANGANESE EFFLUX PUMP MNTP-RELATED"/>
    <property type="match status" value="1"/>
</dbReference>
<evidence type="ECO:0000256" key="2">
    <source>
        <dbReference type="ARBA" id="ARBA00022475"/>
    </source>
</evidence>
<evidence type="ECO:0000313" key="9">
    <source>
        <dbReference type="EMBL" id="MPM70829.1"/>
    </source>
</evidence>
<keyword evidence="1" id="KW-0813">Transport</keyword>
<dbReference type="GO" id="GO:0006811">
    <property type="term" value="P:monoatomic ion transport"/>
    <property type="evidence" value="ECO:0007669"/>
    <property type="project" value="UniProtKB-KW"/>
</dbReference>
<evidence type="ECO:0000256" key="1">
    <source>
        <dbReference type="ARBA" id="ARBA00022448"/>
    </source>
</evidence>
<keyword evidence="6 8" id="KW-0472">Membrane</keyword>
<comment type="caution">
    <text evidence="9">The sequence shown here is derived from an EMBL/GenBank/DDBJ whole genome shotgun (WGS) entry which is preliminary data.</text>
</comment>
<keyword evidence="3 8" id="KW-0812">Transmembrane</keyword>
<dbReference type="EMBL" id="VSSQ01023720">
    <property type="protein sequence ID" value="MPM70829.1"/>
    <property type="molecule type" value="Genomic_DNA"/>
</dbReference>
<gene>
    <name evidence="9" type="primary">mntP_37</name>
    <name evidence="9" type="ORF">SDC9_117790</name>
</gene>
<evidence type="ECO:0000256" key="8">
    <source>
        <dbReference type="SAM" id="Phobius"/>
    </source>
</evidence>
<accession>A0A645BZQ6</accession>
<evidence type="ECO:0000256" key="3">
    <source>
        <dbReference type="ARBA" id="ARBA00022692"/>
    </source>
</evidence>
<feature type="transmembrane region" description="Helical" evidence="8">
    <location>
        <begin position="37"/>
        <end position="58"/>
    </location>
</feature>
<keyword evidence="2" id="KW-1003">Cell membrane</keyword>
<dbReference type="InterPro" id="IPR022929">
    <property type="entry name" value="Put_MntP"/>
</dbReference>
<proteinExistence type="inferred from homology"/>
<name>A0A645BZQ6_9ZZZZ</name>